<dbReference type="SUPFAM" id="SSF53187">
    <property type="entry name" value="Zn-dependent exopeptidases"/>
    <property type="match status" value="1"/>
</dbReference>
<reference evidence="6 7" key="1">
    <citation type="submission" date="2020-08" db="EMBL/GenBank/DDBJ databases">
        <title>Genomic Encyclopedia of Type Strains, Phase IV (KMG-V): Genome sequencing to study the core and pangenomes of soil and plant-associated prokaryotes.</title>
        <authorList>
            <person name="Whitman W."/>
        </authorList>
    </citation>
    <scope>NUCLEOTIDE SEQUENCE [LARGE SCALE GENOMIC DNA]</scope>
    <source>
        <strain evidence="6 7">JPY158</strain>
    </source>
</reference>
<evidence type="ECO:0000313" key="6">
    <source>
        <dbReference type="EMBL" id="MBB5429403.1"/>
    </source>
</evidence>
<dbReference type="OrthoDB" id="9782876at2"/>
<evidence type="ECO:0000256" key="3">
    <source>
        <dbReference type="ARBA" id="ARBA00022801"/>
    </source>
</evidence>
<name>A0A6I1QID9_PARAM</name>
<dbReference type="PANTHER" id="PTHR37326">
    <property type="entry name" value="BLL3975 PROTEIN"/>
    <property type="match status" value="1"/>
</dbReference>
<dbReference type="AlphaFoldDB" id="A0A6I1QID9"/>
<protein>
    <submittedName>
        <fullName evidence="6">Putative deacylase</fullName>
    </submittedName>
</protein>
<dbReference type="RefSeq" id="WP_018436509.1">
    <property type="nucleotide sequence ID" value="NZ_JACHDD010000025.1"/>
</dbReference>
<accession>A0A6I1QID9</accession>
<dbReference type="PANTHER" id="PTHR37326:SF1">
    <property type="entry name" value="BLL3975 PROTEIN"/>
    <property type="match status" value="1"/>
</dbReference>
<dbReference type="PIRSF" id="PIRSF039012">
    <property type="entry name" value="ASP"/>
    <property type="match status" value="1"/>
</dbReference>
<evidence type="ECO:0000256" key="4">
    <source>
        <dbReference type="ARBA" id="ARBA00022833"/>
    </source>
</evidence>
<dbReference type="GO" id="GO:0016788">
    <property type="term" value="F:hydrolase activity, acting on ester bonds"/>
    <property type="evidence" value="ECO:0007669"/>
    <property type="project" value="InterPro"/>
</dbReference>
<dbReference type="CDD" id="cd06252">
    <property type="entry name" value="M14_ASTE_ASPA-like"/>
    <property type="match status" value="1"/>
</dbReference>
<dbReference type="InterPro" id="IPR055438">
    <property type="entry name" value="AstE_AspA_cat"/>
</dbReference>
<keyword evidence="2" id="KW-0479">Metal-binding</keyword>
<gene>
    <name evidence="6" type="ORF">HDG40_007600</name>
</gene>
<dbReference type="InterPro" id="IPR043795">
    <property type="entry name" value="N-alpha-Ac-DABA-like"/>
</dbReference>
<organism evidence="6 7">
    <name type="scientific">Paraburkholderia atlantica</name>
    <dbReference type="NCBI Taxonomy" id="2654982"/>
    <lineage>
        <taxon>Bacteria</taxon>
        <taxon>Pseudomonadati</taxon>
        <taxon>Pseudomonadota</taxon>
        <taxon>Betaproteobacteria</taxon>
        <taxon>Burkholderiales</taxon>
        <taxon>Burkholderiaceae</taxon>
        <taxon>Paraburkholderia</taxon>
    </lineage>
</organism>
<comment type="caution">
    <text evidence="6">The sequence shown here is derived from an EMBL/GenBank/DDBJ whole genome shotgun (WGS) entry which is preliminary data.</text>
</comment>
<dbReference type="Pfam" id="PF24827">
    <property type="entry name" value="AstE_AspA_cat"/>
    <property type="match status" value="1"/>
</dbReference>
<dbReference type="InterPro" id="IPR053138">
    <property type="entry name" value="N-alpha-Ac-DABA_deacetylase"/>
</dbReference>
<comment type="cofactor">
    <cofactor evidence="1">
        <name>Zn(2+)</name>
        <dbReference type="ChEBI" id="CHEBI:29105"/>
    </cofactor>
</comment>
<dbReference type="GO" id="GO:0016811">
    <property type="term" value="F:hydrolase activity, acting on carbon-nitrogen (but not peptide) bonds, in linear amides"/>
    <property type="evidence" value="ECO:0007669"/>
    <property type="project" value="InterPro"/>
</dbReference>
<evidence type="ECO:0000313" key="7">
    <source>
        <dbReference type="Proteomes" id="UP000592780"/>
    </source>
</evidence>
<keyword evidence="7" id="KW-1185">Reference proteome</keyword>
<dbReference type="GO" id="GO:0046872">
    <property type="term" value="F:metal ion binding"/>
    <property type="evidence" value="ECO:0007669"/>
    <property type="project" value="UniProtKB-KW"/>
</dbReference>
<evidence type="ECO:0000259" key="5">
    <source>
        <dbReference type="Pfam" id="PF24827"/>
    </source>
</evidence>
<evidence type="ECO:0000256" key="2">
    <source>
        <dbReference type="ARBA" id="ARBA00022723"/>
    </source>
</evidence>
<dbReference type="Proteomes" id="UP000592780">
    <property type="component" value="Unassembled WGS sequence"/>
</dbReference>
<keyword evidence="3" id="KW-0378">Hydrolase</keyword>
<dbReference type="EMBL" id="JACHDD010000025">
    <property type="protein sequence ID" value="MBB5429403.1"/>
    <property type="molecule type" value="Genomic_DNA"/>
</dbReference>
<sequence>MSDSTRIWSPIDFAKDGKQVDFLRLPISTDTSAYGWIPVPAICVKNGVGPTAVLIAGTHGDEYEGQIGLMRLARGLRESDVSGRVIIFPSLNFPAVQAGRRVSPIDEGNLNRLYPGRAHGSATEMIAHYITHVILPMADLVVDLHSGGRSLDYLPCALVRGAKTTAENERLLELLRVFGVPLAEFTDGTGGGGNTTLPAAAGELGIPVITAELGGGATLRRAGSDLAEHGALRLLKHIGILASFEAPDPEPVKMMSCESMDLFVYADSSGLFEPRVELGDQVKAGQLAGLLHSVDDPHRQPREVLFPSSGLVVCKRHLTLATRGDCLFGLLQDAATLPLGRTSC</sequence>
<proteinExistence type="predicted"/>
<dbReference type="Gene3D" id="3.40.630.10">
    <property type="entry name" value="Zn peptidases"/>
    <property type="match status" value="1"/>
</dbReference>
<evidence type="ECO:0000256" key="1">
    <source>
        <dbReference type="ARBA" id="ARBA00001947"/>
    </source>
</evidence>
<keyword evidence="4" id="KW-0862">Zinc</keyword>
<feature type="domain" description="Succinylglutamate desuccinylase/Aspartoacylase catalytic" evidence="5">
    <location>
        <begin position="49"/>
        <end position="238"/>
    </location>
</feature>